<dbReference type="InterPro" id="IPR029016">
    <property type="entry name" value="GAF-like_dom_sf"/>
</dbReference>
<protein>
    <submittedName>
        <fullName evidence="5">Response regulator transcription factor</fullName>
    </submittedName>
</protein>
<dbReference type="AlphaFoldDB" id="A0A6G8FKW7"/>
<dbReference type="KEGG" id="lins:G7067_12335"/>
<feature type="domain" description="HTH luxR-type" evidence="4">
    <location>
        <begin position="219"/>
        <end position="284"/>
    </location>
</feature>
<dbReference type="PRINTS" id="PR00038">
    <property type="entry name" value="HTHLUXR"/>
</dbReference>
<evidence type="ECO:0000259" key="4">
    <source>
        <dbReference type="PROSITE" id="PS50043"/>
    </source>
</evidence>
<dbReference type="PANTHER" id="PTHR44688">
    <property type="entry name" value="DNA-BINDING TRANSCRIPTIONAL ACTIVATOR DEVR_DOSR"/>
    <property type="match status" value="1"/>
</dbReference>
<dbReference type="GO" id="GO:0006355">
    <property type="term" value="P:regulation of DNA-templated transcription"/>
    <property type="evidence" value="ECO:0007669"/>
    <property type="project" value="InterPro"/>
</dbReference>
<dbReference type="SUPFAM" id="SSF55781">
    <property type="entry name" value="GAF domain-like"/>
    <property type="match status" value="1"/>
</dbReference>
<keyword evidence="3" id="KW-0804">Transcription</keyword>
<evidence type="ECO:0000313" key="6">
    <source>
        <dbReference type="Proteomes" id="UP000501387"/>
    </source>
</evidence>
<keyword evidence="1" id="KW-0805">Transcription regulation</keyword>
<dbReference type="InterPro" id="IPR016032">
    <property type="entry name" value="Sig_transdc_resp-reg_C-effctor"/>
</dbReference>
<dbReference type="Pfam" id="PF00196">
    <property type="entry name" value="GerE"/>
    <property type="match status" value="1"/>
</dbReference>
<gene>
    <name evidence="5" type="ORF">G7067_12335</name>
</gene>
<dbReference type="SMART" id="SM00421">
    <property type="entry name" value="HTH_LUXR"/>
    <property type="match status" value="1"/>
</dbReference>
<dbReference type="Gene3D" id="3.30.450.40">
    <property type="match status" value="1"/>
</dbReference>
<proteinExistence type="predicted"/>
<accession>A0A6G8FKW7</accession>
<dbReference type="SUPFAM" id="SSF46894">
    <property type="entry name" value="C-terminal effector domain of the bipartite response regulators"/>
    <property type="match status" value="1"/>
</dbReference>
<organism evidence="5 6">
    <name type="scientific">Leucobacter insecticola</name>
    <dbReference type="NCBI Taxonomy" id="2714934"/>
    <lineage>
        <taxon>Bacteria</taxon>
        <taxon>Bacillati</taxon>
        <taxon>Actinomycetota</taxon>
        <taxon>Actinomycetes</taxon>
        <taxon>Micrococcales</taxon>
        <taxon>Microbacteriaceae</taxon>
        <taxon>Leucobacter</taxon>
    </lineage>
</organism>
<dbReference type="GO" id="GO:0003677">
    <property type="term" value="F:DNA binding"/>
    <property type="evidence" value="ECO:0007669"/>
    <property type="project" value="UniProtKB-KW"/>
</dbReference>
<dbReference type="PROSITE" id="PS50043">
    <property type="entry name" value="HTH_LUXR_2"/>
    <property type="match status" value="1"/>
</dbReference>
<evidence type="ECO:0000256" key="2">
    <source>
        <dbReference type="ARBA" id="ARBA00023125"/>
    </source>
</evidence>
<keyword evidence="2" id="KW-0238">DNA-binding</keyword>
<dbReference type="InterPro" id="IPR000792">
    <property type="entry name" value="Tscrpt_reg_LuxR_C"/>
</dbReference>
<dbReference type="RefSeq" id="WP_166324868.1">
    <property type="nucleotide sequence ID" value="NZ_CP049934.1"/>
</dbReference>
<sequence length="287" mass="30448">MKQDTLTPEQSSLDAAVRAFAQATKFDITFGGFEHRGVATVASLHGNQTQSLKGLEVAVGRGLGGRAMSESRPRLTADYARSSKITHDYDAQVLGEGIRMLFAVPVIVDGCVRAVVYGGSRTSSAPGNALLDAASNVTRAFIRDIRINDEVTRRLAEIPNRLVEQPTMPAATLEELRESYAELRGISAGVSDPALRAKLLALESRLKRLSGGSGSDEIVHESNVNLSPRERDVLAHVALGSSNTEIGQVLGLTESTVKSYLKTASTKLGCSGRHAAVSAARKAGLLP</sequence>
<reference evidence="5 6" key="1">
    <citation type="submission" date="2020-03" db="EMBL/GenBank/DDBJ databases">
        <title>Leucobacter sp. nov., isolated from beetles.</title>
        <authorList>
            <person name="Hyun D.-W."/>
            <person name="Bae J.-W."/>
        </authorList>
    </citation>
    <scope>NUCLEOTIDE SEQUENCE [LARGE SCALE GENOMIC DNA]</scope>
    <source>
        <strain evidence="5 6">HDW9B</strain>
    </source>
</reference>
<name>A0A6G8FKW7_9MICO</name>
<dbReference type="PANTHER" id="PTHR44688:SF16">
    <property type="entry name" value="DNA-BINDING TRANSCRIPTIONAL ACTIVATOR DEVR_DOSR"/>
    <property type="match status" value="1"/>
</dbReference>
<evidence type="ECO:0000256" key="3">
    <source>
        <dbReference type="ARBA" id="ARBA00023163"/>
    </source>
</evidence>
<evidence type="ECO:0000256" key="1">
    <source>
        <dbReference type="ARBA" id="ARBA00023015"/>
    </source>
</evidence>
<keyword evidence="6" id="KW-1185">Reference proteome</keyword>
<dbReference type="CDD" id="cd06170">
    <property type="entry name" value="LuxR_C_like"/>
    <property type="match status" value="1"/>
</dbReference>
<evidence type="ECO:0000313" key="5">
    <source>
        <dbReference type="EMBL" id="QIM17015.1"/>
    </source>
</evidence>
<dbReference type="InterPro" id="IPR036388">
    <property type="entry name" value="WH-like_DNA-bd_sf"/>
</dbReference>
<dbReference type="Gene3D" id="1.10.10.10">
    <property type="entry name" value="Winged helix-like DNA-binding domain superfamily/Winged helix DNA-binding domain"/>
    <property type="match status" value="1"/>
</dbReference>
<dbReference type="Proteomes" id="UP000501387">
    <property type="component" value="Chromosome"/>
</dbReference>
<dbReference type="EMBL" id="CP049934">
    <property type="protein sequence ID" value="QIM17015.1"/>
    <property type="molecule type" value="Genomic_DNA"/>
</dbReference>